<gene>
    <name evidence="8" type="ORF">RM50_17060</name>
</gene>
<feature type="transmembrane region" description="Helical" evidence="6">
    <location>
        <begin position="406"/>
        <end position="430"/>
    </location>
</feature>
<keyword evidence="4 6" id="KW-1133">Transmembrane helix</keyword>
<dbReference type="Gene3D" id="1.20.1250.20">
    <property type="entry name" value="MFS general substrate transporter like domains"/>
    <property type="match status" value="2"/>
</dbReference>
<dbReference type="FunFam" id="1.20.1250.20:FF:000018">
    <property type="entry name" value="MFS transporter permease"/>
    <property type="match status" value="1"/>
</dbReference>
<feature type="transmembrane region" description="Helical" evidence="6">
    <location>
        <begin position="20"/>
        <end position="37"/>
    </location>
</feature>
<feature type="domain" description="Major facilitator superfamily (MFS) profile" evidence="7">
    <location>
        <begin position="24"/>
        <end position="435"/>
    </location>
</feature>
<evidence type="ECO:0000256" key="4">
    <source>
        <dbReference type="ARBA" id="ARBA00022989"/>
    </source>
</evidence>
<organism evidence="8 9">
    <name type="scientific">Pseudarthrobacter phenanthrenivorans</name>
    <name type="common">Arthrobacter phenanthrenivorans</name>
    <dbReference type="NCBI Taxonomy" id="361575"/>
    <lineage>
        <taxon>Bacteria</taxon>
        <taxon>Bacillati</taxon>
        <taxon>Actinomycetota</taxon>
        <taxon>Actinomycetes</taxon>
        <taxon>Micrococcales</taxon>
        <taxon>Micrococcaceae</taxon>
        <taxon>Pseudarthrobacter</taxon>
    </lineage>
</organism>
<dbReference type="AlphaFoldDB" id="A0A0B4CVW3"/>
<evidence type="ECO:0000256" key="2">
    <source>
        <dbReference type="ARBA" id="ARBA00022448"/>
    </source>
</evidence>
<keyword evidence="2" id="KW-0813">Transport</keyword>
<feature type="transmembrane region" description="Helical" evidence="6">
    <location>
        <begin position="322"/>
        <end position="342"/>
    </location>
</feature>
<name>A0A0B4CVW3_PSEPS</name>
<dbReference type="Proteomes" id="UP000031196">
    <property type="component" value="Unassembled WGS sequence"/>
</dbReference>
<dbReference type="SUPFAM" id="SSF103473">
    <property type="entry name" value="MFS general substrate transporter"/>
    <property type="match status" value="1"/>
</dbReference>
<evidence type="ECO:0000256" key="5">
    <source>
        <dbReference type="ARBA" id="ARBA00023136"/>
    </source>
</evidence>
<feature type="transmembrane region" description="Helical" evidence="6">
    <location>
        <begin position="183"/>
        <end position="204"/>
    </location>
</feature>
<comment type="subcellular location">
    <subcellularLocation>
        <location evidence="1">Cell membrane</location>
        <topology evidence="1">Multi-pass membrane protein</topology>
    </subcellularLocation>
</comment>
<evidence type="ECO:0000256" key="1">
    <source>
        <dbReference type="ARBA" id="ARBA00004651"/>
    </source>
</evidence>
<evidence type="ECO:0000313" key="8">
    <source>
        <dbReference type="EMBL" id="KIC65294.1"/>
    </source>
</evidence>
<sequence length="452" mass="48351">MSTSKPTSPPVDGPRVVTRVKRSILPIAFLLYATSYMDRSSIGYAQLGMSQSLGIDIATFGVAASIFFIAYVLLEAPSNIILAKVGARLWLSRIAVTWGLVTMLTGFVWDVPSLYVARVLLGIAEAGLFPGLLLFLSLWFLQQDRGRALAAMVFAQPVALLAGSLSGGWIIDNAHWFGLQPWQWVFILQGLVPVLVGIYVFLVLPDRPSKARWLSPSESSWLEAKINAENAAVAATEGAVKHRFSIVAFKSPRVIALTLMTFFGSVGNYALAFFLPQVLKQIYPAYSATNIGFVGALPYILAGIAMLFFGRASDRAKSRRSVVILCLVIGLMGLSGTIAFQGNPVMQVVSLCVAAIGIVSYSPPMWAFITELLTPRQRVVVLAIMTSIASFGGFVGPLLIGQMAAGSGVIVAFIVPAICLAIAIVLLAFVRPQHQRTSAAAATPAQTGDAKV</sequence>
<dbReference type="GO" id="GO:0022857">
    <property type="term" value="F:transmembrane transporter activity"/>
    <property type="evidence" value="ECO:0007669"/>
    <property type="project" value="InterPro"/>
</dbReference>
<dbReference type="GO" id="GO:0005886">
    <property type="term" value="C:plasma membrane"/>
    <property type="evidence" value="ECO:0007669"/>
    <property type="project" value="UniProtKB-SubCell"/>
</dbReference>
<evidence type="ECO:0000313" key="9">
    <source>
        <dbReference type="Proteomes" id="UP000031196"/>
    </source>
</evidence>
<evidence type="ECO:0000256" key="3">
    <source>
        <dbReference type="ARBA" id="ARBA00022692"/>
    </source>
</evidence>
<keyword evidence="5 6" id="KW-0472">Membrane</keyword>
<protein>
    <submittedName>
        <fullName evidence="8">MFS transporter</fullName>
    </submittedName>
</protein>
<dbReference type="PROSITE" id="PS50850">
    <property type="entry name" value="MFS"/>
    <property type="match status" value="1"/>
</dbReference>
<dbReference type="Pfam" id="PF07690">
    <property type="entry name" value="MFS_1"/>
    <property type="match status" value="1"/>
</dbReference>
<dbReference type="InterPro" id="IPR036259">
    <property type="entry name" value="MFS_trans_sf"/>
</dbReference>
<dbReference type="PANTHER" id="PTHR43791">
    <property type="entry name" value="PERMEASE-RELATED"/>
    <property type="match status" value="1"/>
</dbReference>
<dbReference type="EMBL" id="JWTB01000035">
    <property type="protein sequence ID" value="KIC65294.1"/>
    <property type="molecule type" value="Genomic_DNA"/>
</dbReference>
<evidence type="ECO:0000256" key="6">
    <source>
        <dbReference type="SAM" id="Phobius"/>
    </source>
</evidence>
<dbReference type="PANTHER" id="PTHR43791:SF100">
    <property type="entry name" value="SUGAR TRANSPORTER"/>
    <property type="match status" value="1"/>
</dbReference>
<feature type="transmembrane region" description="Helical" evidence="6">
    <location>
        <begin position="348"/>
        <end position="367"/>
    </location>
</feature>
<feature type="transmembrane region" description="Helical" evidence="6">
    <location>
        <begin position="148"/>
        <end position="171"/>
    </location>
</feature>
<feature type="transmembrane region" description="Helical" evidence="6">
    <location>
        <begin position="379"/>
        <end position="400"/>
    </location>
</feature>
<feature type="transmembrane region" description="Helical" evidence="6">
    <location>
        <begin position="115"/>
        <end position="141"/>
    </location>
</feature>
<feature type="transmembrane region" description="Helical" evidence="6">
    <location>
        <begin position="254"/>
        <end position="279"/>
    </location>
</feature>
<dbReference type="InterPro" id="IPR020846">
    <property type="entry name" value="MFS_dom"/>
</dbReference>
<keyword evidence="3 6" id="KW-0812">Transmembrane</keyword>
<dbReference type="RefSeq" id="WP_043455089.1">
    <property type="nucleotide sequence ID" value="NZ_JWTB01000035.1"/>
</dbReference>
<dbReference type="CDD" id="cd17319">
    <property type="entry name" value="MFS_ExuT_GudP_like"/>
    <property type="match status" value="1"/>
</dbReference>
<feature type="transmembrane region" description="Helical" evidence="6">
    <location>
        <begin position="89"/>
        <end position="109"/>
    </location>
</feature>
<feature type="transmembrane region" description="Helical" evidence="6">
    <location>
        <begin position="57"/>
        <end position="77"/>
    </location>
</feature>
<feature type="transmembrane region" description="Helical" evidence="6">
    <location>
        <begin position="291"/>
        <end position="310"/>
    </location>
</feature>
<evidence type="ECO:0000259" key="7">
    <source>
        <dbReference type="PROSITE" id="PS50850"/>
    </source>
</evidence>
<reference evidence="8 9" key="1">
    <citation type="submission" date="2014-12" db="EMBL/GenBank/DDBJ databases">
        <title>Genome sequencing of Arthrobacter phenanthrenivorans SWC37.</title>
        <authorList>
            <person name="Tan P.W."/>
            <person name="Chan K.-G."/>
        </authorList>
    </citation>
    <scope>NUCLEOTIDE SEQUENCE [LARGE SCALE GENOMIC DNA]</scope>
    <source>
        <strain evidence="8 9">SWC37</strain>
    </source>
</reference>
<comment type="caution">
    <text evidence="8">The sequence shown here is derived from an EMBL/GenBank/DDBJ whole genome shotgun (WGS) entry which is preliminary data.</text>
</comment>
<dbReference type="InterPro" id="IPR011701">
    <property type="entry name" value="MFS"/>
</dbReference>
<accession>A0A0B4CVW3</accession>
<proteinExistence type="predicted"/>